<reference evidence="4" key="1">
    <citation type="submission" date="2016-10" db="EMBL/GenBank/DDBJ databases">
        <authorList>
            <person name="de Groot N.N."/>
        </authorList>
    </citation>
    <scope>NUCLEOTIDE SEQUENCE [LARGE SCALE GENOMIC DNA]</scope>
    <source>
        <strain evidence="4">DSM 18978</strain>
    </source>
</reference>
<dbReference type="EMBL" id="FMUS01000005">
    <property type="protein sequence ID" value="SCY21480.1"/>
    <property type="molecule type" value="Genomic_DNA"/>
</dbReference>
<evidence type="ECO:0000256" key="2">
    <source>
        <dbReference type="SAM" id="Phobius"/>
    </source>
</evidence>
<dbReference type="RefSeq" id="WP_091540778.1">
    <property type="nucleotide sequence ID" value="NZ_FMUS01000005.1"/>
</dbReference>
<dbReference type="Gene3D" id="1.10.287.950">
    <property type="entry name" value="Methyl-accepting chemotaxis protein"/>
    <property type="match status" value="1"/>
</dbReference>
<evidence type="ECO:0000259" key="3">
    <source>
        <dbReference type="SMART" id="SM00283"/>
    </source>
</evidence>
<evidence type="ECO:0000313" key="4">
    <source>
        <dbReference type="EMBL" id="SCY21480.1"/>
    </source>
</evidence>
<feature type="transmembrane region" description="Helical" evidence="2">
    <location>
        <begin position="314"/>
        <end position="336"/>
    </location>
</feature>
<organism evidence="4 5">
    <name type="scientific">Alkaliphilus peptidifermentans DSM 18978</name>
    <dbReference type="NCBI Taxonomy" id="1120976"/>
    <lineage>
        <taxon>Bacteria</taxon>
        <taxon>Bacillati</taxon>
        <taxon>Bacillota</taxon>
        <taxon>Clostridia</taxon>
        <taxon>Peptostreptococcales</taxon>
        <taxon>Natronincolaceae</taxon>
        <taxon>Alkaliphilus</taxon>
    </lineage>
</organism>
<dbReference type="InterPro" id="IPR004089">
    <property type="entry name" value="MCPsignal_dom"/>
</dbReference>
<sequence>MKIHKKLSFLHVKEMFSSGARRLKGKYSKKIQKNTKKVIKTNKSNLKKKSLMAGGLLCSIILVVLMTSVIFDIASVEQAGNDKYIESELVVASNAVTDFLNSNIENLANLEGIAKSMIETSGFQVHTYNRILNNNIIHNRYIHGIWFRFEDSRFVDSNSAYADGGKYNPYYYRENGNIKRTVLNAQGLMDNEEDGFFYYDTYKSGNIHIHDPVVWDVDGKDVEIISIAYPINLFGVNEGAVGVNIETEYINEFLSKMKIFENGKFVLTYDEEHHSDNYTKSVPLVLDRRLGKEIEWYITADVPYSDLYQYKNRLWKLGIIGSTALITLLGAMSLLIGSITKPITHLSSQMEVVGRDLDFTLIDNKFNNRKDELGTLSSSLETLINSFREALQRTKESGTKLNLMASELEMKTKLSEKGLNEAAQGVSEISKASEEQASDTERSLNLVMELNEGIDIISNEISAALDSIKELDSVIYLSQETTEGLELVNANNINKVLEVVKIVHNNNLKINDITKASDNIKGIAEQTNLLALNAAIEAARAGESGRGFAVVADEVRMLAEKSNELAQSISNTVTDLIKDSNQMASEISDVKSSTENQSEYVTNTVSYFNIIKNNSVKLLEVMGEINRSTVKISESKTSLSEVMGNLSSITEETSAAAQQVNGVTDEQLKVVREVKLVSENLSKESNALEKEVNRFKI</sequence>
<dbReference type="SUPFAM" id="SSF58104">
    <property type="entry name" value="Methyl-accepting chemotaxis protein (MCP) signaling domain"/>
    <property type="match status" value="1"/>
</dbReference>
<gene>
    <name evidence="4" type="ORF">SAMN03080606_01035</name>
</gene>
<protein>
    <submittedName>
        <fullName evidence="4">Methyl-accepting chemotaxis protein</fullName>
    </submittedName>
</protein>
<keyword evidence="5" id="KW-1185">Reference proteome</keyword>
<keyword evidence="1" id="KW-0807">Transducer</keyword>
<accession>A0A1G5E3Z6</accession>
<evidence type="ECO:0000256" key="1">
    <source>
        <dbReference type="ARBA" id="ARBA00023224"/>
    </source>
</evidence>
<keyword evidence="2" id="KW-0812">Transmembrane</keyword>
<keyword evidence="2" id="KW-0472">Membrane</keyword>
<dbReference type="CDD" id="cd12913">
    <property type="entry name" value="PDC1_MCP_like"/>
    <property type="match status" value="1"/>
</dbReference>
<dbReference type="OrthoDB" id="9762005at2"/>
<dbReference type="GO" id="GO:0007165">
    <property type="term" value="P:signal transduction"/>
    <property type="evidence" value="ECO:0007669"/>
    <property type="project" value="UniProtKB-KW"/>
</dbReference>
<dbReference type="Gene3D" id="3.30.450.20">
    <property type="entry name" value="PAS domain"/>
    <property type="match status" value="1"/>
</dbReference>
<dbReference type="Proteomes" id="UP000198636">
    <property type="component" value="Unassembled WGS sequence"/>
</dbReference>
<dbReference type="GO" id="GO:0016020">
    <property type="term" value="C:membrane"/>
    <property type="evidence" value="ECO:0007669"/>
    <property type="project" value="InterPro"/>
</dbReference>
<evidence type="ECO:0000313" key="5">
    <source>
        <dbReference type="Proteomes" id="UP000198636"/>
    </source>
</evidence>
<feature type="transmembrane region" description="Helical" evidence="2">
    <location>
        <begin position="50"/>
        <end position="71"/>
    </location>
</feature>
<dbReference type="SMART" id="SM00283">
    <property type="entry name" value="MA"/>
    <property type="match status" value="1"/>
</dbReference>
<name>A0A1G5E3Z6_9FIRM</name>
<dbReference type="PANTHER" id="PTHR32089:SF112">
    <property type="entry name" value="LYSOZYME-LIKE PROTEIN-RELATED"/>
    <property type="match status" value="1"/>
</dbReference>
<dbReference type="STRING" id="1120976.SAMN03080606_01035"/>
<keyword evidence="2" id="KW-1133">Transmembrane helix</keyword>
<proteinExistence type="predicted"/>
<dbReference type="PANTHER" id="PTHR32089">
    <property type="entry name" value="METHYL-ACCEPTING CHEMOTAXIS PROTEIN MCPB"/>
    <property type="match status" value="1"/>
</dbReference>
<feature type="domain" description="Methyl-accepting transducer" evidence="3">
    <location>
        <begin position="421"/>
        <end position="696"/>
    </location>
</feature>
<dbReference type="AlphaFoldDB" id="A0A1G5E3Z6"/>
<dbReference type="Pfam" id="PF00015">
    <property type="entry name" value="MCPsignal"/>
    <property type="match status" value="1"/>
</dbReference>